<dbReference type="GO" id="GO:0000124">
    <property type="term" value="C:SAGA complex"/>
    <property type="evidence" value="ECO:0007669"/>
    <property type="project" value="InterPro"/>
</dbReference>
<comment type="similarity">
    <text evidence="1">Belongs to the SPT20 family.</text>
</comment>
<evidence type="ECO:0000256" key="1">
    <source>
        <dbReference type="ARBA" id="ARBA00009112"/>
    </source>
</evidence>
<evidence type="ECO:0000256" key="2">
    <source>
        <dbReference type="SAM" id="MobiDB-lite"/>
    </source>
</evidence>
<dbReference type="GO" id="GO:0003712">
    <property type="term" value="F:transcription coregulator activity"/>
    <property type="evidence" value="ECO:0007669"/>
    <property type="project" value="InterPro"/>
</dbReference>
<feature type="domain" description="Spt20-like SEP" evidence="3">
    <location>
        <begin position="73"/>
        <end position="212"/>
    </location>
</feature>
<dbReference type="InterPro" id="IPR021950">
    <property type="entry name" value="Spt20"/>
</dbReference>
<evidence type="ECO:0000259" key="3">
    <source>
        <dbReference type="Pfam" id="PF12090"/>
    </source>
</evidence>
<dbReference type="AlphaFoldDB" id="A0A7M5X9P7"/>
<feature type="region of interest" description="Disordered" evidence="2">
    <location>
        <begin position="837"/>
        <end position="876"/>
    </location>
</feature>
<dbReference type="Pfam" id="PF12090">
    <property type="entry name" value="Spt20_SEP"/>
    <property type="match status" value="1"/>
</dbReference>
<name>A0A7M5X9P7_9CNID</name>
<reference evidence="4" key="1">
    <citation type="submission" date="2021-01" db="UniProtKB">
        <authorList>
            <consortium name="EnsemblMetazoa"/>
        </authorList>
    </citation>
    <scope>IDENTIFICATION</scope>
</reference>
<keyword evidence="5" id="KW-1185">Reference proteome</keyword>
<dbReference type="EnsemblMetazoa" id="CLYHEMT019747.2">
    <property type="protein sequence ID" value="CLYHEMP019747.2"/>
    <property type="gene ID" value="CLYHEMG019747"/>
</dbReference>
<dbReference type="PANTHER" id="PTHR13526:SF8">
    <property type="entry name" value="TRANSCRIPTION FACTOR SPT20 HOMOLOG"/>
    <property type="match status" value="1"/>
</dbReference>
<dbReference type="GeneID" id="136810146"/>
<dbReference type="Proteomes" id="UP000594262">
    <property type="component" value="Unplaced"/>
</dbReference>
<dbReference type="GO" id="GO:0006357">
    <property type="term" value="P:regulation of transcription by RNA polymerase II"/>
    <property type="evidence" value="ECO:0007669"/>
    <property type="project" value="TreeGrafter"/>
</dbReference>
<dbReference type="OrthoDB" id="1932706at2759"/>
<feature type="region of interest" description="Disordered" evidence="2">
    <location>
        <begin position="417"/>
        <end position="439"/>
    </location>
</feature>
<dbReference type="PANTHER" id="PTHR13526">
    <property type="entry name" value="TRANSCRIPTION FACTOR SPT20 HOMOLOG"/>
    <property type="match status" value="1"/>
</dbReference>
<proteinExistence type="inferred from homology"/>
<organism evidence="4 5">
    <name type="scientific">Clytia hemisphaerica</name>
    <dbReference type="NCBI Taxonomy" id="252671"/>
    <lineage>
        <taxon>Eukaryota</taxon>
        <taxon>Metazoa</taxon>
        <taxon>Cnidaria</taxon>
        <taxon>Hydrozoa</taxon>
        <taxon>Hydroidolina</taxon>
        <taxon>Leptothecata</taxon>
        <taxon>Obeliida</taxon>
        <taxon>Clytiidae</taxon>
        <taxon>Clytia</taxon>
    </lineage>
</organism>
<evidence type="ECO:0000313" key="5">
    <source>
        <dbReference type="Proteomes" id="UP000594262"/>
    </source>
</evidence>
<dbReference type="RefSeq" id="XP_066922816.1">
    <property type="nucleotide sequence ID" value="XM_067066715.1"/>
</dbReference>
<dbReference type="InterPro" id="IPR046468">
    <property type="entry name" value="Spt20-like_SEP"/>
</dbReference>
<accession>A0A7M5X9P7</accession>
<protein>
    <recommendedName>
        <fullName evidence="3">Spt20-like SEP domain-containing protein</fullName>
    </recommendedName>
</protein>
<evidence type="ECO:0000313" key="4">
    <source>
        <dbReference type="EnsemblMetazoa" id="CLYHEMP019747.2"/>
    </source>
</evidence>
<sequence>MLSTVDALGSSDPFNMMVKDMPDFEKPALKKSLFERLLNAYVEEKKQQQEKGDFNKESMLLQKIVKEDDLGVLIVNLYPGSDGYSLMLKKKDGSDVETYKLPYEESEFLDYLDTQELPPLLVDVLESAQVDLFYDGCVIVELRDYRRSTQKNFDTTYILLKPTSQTIVRDVNSLMSDPKWSNEDKAKLESQLVLAMQPRLCLDPSPKVLYTANKIQHHANKWNHKGLRRSMKRFSQPYLNRAYLCSHTPSPPCLKLLDFIKQNKDKRSSNSFHKLSRATQHTDMWKQRQLNLSVPSKIDVTSHAKLMELPKYTTDYTPEKIQEIILEGEKTNNRSYYCRVTIQRRGSTGEYIGDLYLEEDHGKTKEDTKKDGRACRFSLVNRITAQRYLQQFQELYTEEGRKSVKISTFVANQAQRNQQQQQQQAQNSNNASQQAKTQAQQQQQQTAQILQQAAHQAATQKIIVSSVPTSTTQMTTHTIVNQNRTFTVAQNPVISHGGNTYILASSALQQSLNLGSNVVPMSLSRNPYIVNSSGNLQQAVSTKTNQSPSKIIGASNENAQLTTAYIQSVSGATIGGTSHGQLTAVPIAVQGNNVSLVPGNQFIAAKASPQTIRPAGATGQIMLQVPGNLVPLSQMTRVAGGPQKGQIPGAGMASVMVHGKQVMVQGGAMIQGQATFIPNQAPLIPGLQGGQTAIIQGGSIFVQGQPGQTQGQTVMIQGQPGQHQTGQNTLIQGQALQGQPVFIQGQPNGQTQVVQGQAIMLQGNQGGHQGQVQLITTSTSSGGQQLQIVPQIQKQAVITSSAGRTQSSTALSALTSQVNLIPMQQSGQQYQPIVQFTTSAQPRPVQQRRKSASQPNAAGGGRKRAPAPTKPSPQSQ</sequence>